<feature type="region of interest" description="Disordered" evidence="1">
    <location>
        <begin position="262"/>
        <end position="287"/>
    </location>
</feature>
<evidence type="ECO:0000313" key="4">
    <source>
        <dbReference type="Proteomes" id="UP000825935"/>
    </source>
</evidence>
<evidence type="ECO:0000313" key="3">
    <source>
        <dbReference type="EMBL" id="KAH7287812.1"/>
    </source>
</evidence>
<name>A0A8T2QUM2_CERRI</name>
<dbReference type="Pfam" id="PF09423">
    <property type="entry name" value="PhoD"/>
    <property type="match status" value="1"/>
</dbReference>
<comment type="caution">
    <text evidence="3">The sequence shown here is derived from an EMBL/GenBank/DDBJ whole genome shotgun (WGS) entry which is preliminary data.</text>
</comment>
<organism evidence="3 4">
    <name type="scientific">Ceratopteris richardii</name>
    <name type="common">Triangle waterfern</name>
    <dbReference type="NCBI Taxonomy" id="49495"/>
    <lineage>
        <taxon>Eukaryota</taxon>
        <taxon>Viridiplantae</taxon>
        <taxon>Streptophyta</taxon>
        <taxon>Embryophyta</taxon>
        <taxon>Tracheophyta</taxon>
        <taxon>Polypodiopsida</taxon>
        <taxon>Polypodiidae</taxon>
        <taxon>Polypodiales</taxon>
        <taxon>Pteridineae</taxon>
        <taxon>Pteridaceae</taxon>
        <taxon>Parkerioideae</taxon>
        <taxon>Ceratopteris</taxon>
    </lineage>
</organism>
<feature type="compositionally biased region" description="Basic and acidic residues" evidence="1">
    <location>
        <begin position="227"/>
        <end position="237"/>
    </location>
</feature>
<gene>
    <name evidence="3" type="ORF">KP509_32G076100</name>
</gene>
<proteinExistence type="predicted"/>
<feature type="compositionally biased region" description="Polar residues" evidence="1">
    <location>
        <begin position="169"/>
        <end position="187"/>
    </location>
</feature>
<dbReference type="Proteomes" id="UP000825935">
    <property type="component" value="Chromosome 32"/>
</dbReference>
<dbReference type="OMA" id="GKNRDKW"/>
<dbReference type="PANTHER" id="PTHR37031">
    <property type="entry name" value="METALLOPHOSPHATASE BINDING DOMAIN PROTEIN"/>
    <property type="match status" value="1"/>
</dbReference>
<feature type="region of interest" description="Disordered" evidence="1">
    <location>
        <begin position="169"/>
        <end position="248"/>
    </location>
</feature>
<dbReference type="SUPFAM" id="SSF56300">
    <property type="entry name" value="Metallo-dependent phosphatases"/>
    <property type="match status" value="1"/>
</dbReference>
<keyword evidence="4" id="KW-1185">Reference proteome</keyword>
<evidence type="ECO:0000259" key="2">
    <source>
        <dbReference type="Pfam" id="PF09423"/>
    </source>
</evidence>
<dbReference type="InterPro" id="IPR029052">
    <property type="entry name" value="Metallo-depent_PP-like"/>
</dbReference>
<dbReference type="InterPro" id="IPR018946">
    <property type="entry name" value="PhoD-like_MPP"/>
</dbReference>
<dbReference type="InterPro" id="IPR038607">
    <property type="entry name" value="PhoD-like_sf"/>
</dbReference>
<dbReference type="Gene3D" id="3.60.21.70">
    <property type="entry name" value="PhoD-like phosphatase"/>
    <property type="match status" value="1"/>
</dbReference>
<dbReference type="EMBL" id="CM035437">
    <property type="protein sequence ID" value="KAH7287812.1"/>
    <property type="molecule type" value="Genomic_DNA"/>
</dbReference>
<protein>
    <recommendedName>
        <fullName evidence="2">PhoD-like phosphatase metallophosphatase domain-containing protein</fullName>
    </recommendedName>
</protein>
<feature type="compositionally biased region" description="Low complexity" evidence="1">
    <location>
        <begin position="263"/>
        <end position="277"/>
    </location>
</feature>
<feature type="domain" description="PhoD-like phosphatase metallophosphatase" evidence="2">
    <location>
        <begin position="399"/>
        <end position="511"/>
    </location>
</feature>
<dbReference type="PANTHER" id="PTHR37031:SF2">
    <property type="entry name" value="PHOD-LIKE PHOSPHATASE METALLOPHOSPHATASE DOMAIN-CONTAINING PROTEIN"/>
    <property type="match status" value="1"/>
</dbReference>
<dbReference type="AlphaFoldDB" id="A0A8T2QUM2"/>
<evidence type="ECO:0000256" key="1">
    <source>
        <dbReference type="SAM" id="MobiDB-lite"/>
    </source>
</evidence>
<reference evidence="3" key="1">
    <citation type="submission" date="2021-08" db="EMBL/GenBank/DDBJ databases">
        <title>WGS assembly of Ceratopteris richardii.</title>
        <authorList>
            <person name="Marchant D.B."/>
            <person name="Chen G."/>
            <person name="Jenkins J."/>
            <person name="Shu S."/>
            <person name="Leebens-Mack J."/>
            <person name="Grimwood J."/>
            <person name="Schmutz J."/>
            <person name="Soltis P."/>
            <person name="Soltis D."/>
            <person name="Chen Z.-H."/>
        </authorList>
    </citation>
    <scope>NUCLEOTIDE SEQUENCE</scope>
    <source>
        <strain evidence="3">Whitten #5841</strain>
        <tissue evidence="3">Leaf</tissue>
    </source>
</reference>
<dbReference type="OrthoDB" id="2419400at2759"/>
<sequence length="569" mass="63893">MEENNIIRRTSSCPVQFDGPRFSRWGVAKTRLKEKLLNAGTKLHGYGWSRRLPEEAKSSLERLKPDSQADGYGSGSPMPDSEKPKALVGPVIGLVTSTSARILLEVDKDATVEMSLHKMQADIRDDSSPYIASEQLRKNFSNRLLSRFSSSPVSLLKDAKNEVGEVQSFNSAEDMSSAENSVHSSGKFTDPRDEEATCSTGQSVRKLSRLRMAQSTAPSKCAPALEPRGKLEEKREAPILQGESSSRKHLAEETFCGEPAQASHGSVFDVGDGSSSSTPVRKHGSSSLRRRLRFRSLVRFGSSPLRQFSSLSYVSQGDAVGNECISIQKTMKAKRPNIFVFEGLEPGTRYRVVVKDCQNAEESSFKTFPEEIHKLTLASISCNSIFITKKTITHMDDLWNHLHKSVKSNQVDLLVHLGDQIYGDGDKQLDASAGKNRDKWSNRFKIGLDILGSLDKTKWDSKADEICERYREVYRETWKHPYTAKCLAHCPSLMIYDDHEIRDNWGDNPHDRLKDSNKYFVAECAWRVTLEYQRQLFSDVDFSDLRAIKSAPLWYVCTSNHRACSSQTA</sequence>
<feature type="region of interest" description="Disordered" evidence="1">
    <location>
        <begin position="57"/>
        <end position="85"/>
    </location>
</feature>
<feature type="compositionally biased region" description="Basic and acidic residues" evidence="1">
    <location>
        <begin position="57"/>
        <end position="67"/>
    </location>
</feature>
<accession>A0A8T2QUM2</accession>